<dbReference type="KEGG" id="pry:Prubr_50370"/>
<dbReference type="Proteomes" id="UP000680866">
    <property type="component" value="Chromosome"/>
</dbReference>
<dbReference type="AlphaFoldDB" id="A0A810N3P5"/>
<organism evidence="1 2">
    <name type="scientific">Polymorphospora rubra</name>
    <dbReference type="NCBI Taxonomy" id="338584"/>
    <lineage>
        <taxon>Bacteria</taxon>
        <taxon>Bacillati</taxon>
        <taxon>Actinomycetota</taxon>
        <taxon>Actinomycetes</taxon>
        <taxon>Micromonosporales</taxon>
        <taxon>Micromonosporaceae</taxon>
        <taxon>Polymorphospora</taxon>
    </lineage>
</organism>
<dbReference type="EMBL" id="AP023359">
    <property type="protein sequence ID" value="BCJ68016.1"/>
    <property type="molecule type" value="Genomic_DNA"/>
</dbReference>
<reference evidence="1" key="1">
    <citation type="submission" date="2020-08" db="EMBL/GenBank/DDBJ databases">
        <title>Whole genome shotgun sequence of Polymorphospora rubra NBRC 101157.</title>
        <authorList>
            <person name="Komaki H."/>
            <person name="Tamura T."/>
        </authorList>
    </citation>
    <scope>NUCLEOTIDE SEQUENCE</scope>
    <source>
        <strain evidence="1">NBRC 101157</strain>
    </source>
</reference>
<evidence type="ECO:0000313" key="1">
    <source>
        <dbReference type="EMBL" id="BCJ68016.1"/>
    </source>
</evidence>
<proteinExistence type="predicted"/>
<evidence type="ECO:0000313" key="2">
    <source>
        <dbReference type="Proteomes" id="UP000680866"/>
    </source>
</evidence>
<gene>
    <name evidence="1" type="ORF">Prubr_50370</name>
</gene>
<name>A0A810N3P5_9ACTN</name>
<accession>A0A810N3P5</accession>
<protein>
    <submittedName>
        <fullName evidence="1">Uncharacterized protein</fullName>
    </submittedName>
</protein>
<sequence length="63" mass="6786">MRCAGSGDMNNGRNCRTRSFSTVNDRVQPIRSAITVAGIVGHSRNNTLIRGSTVPTIEPFTGH</sequence>
<keyword evidence="2" id="KW-1185">Reference proteome</keyword>